<proteinExistence type="predicted"/>
<organism evidence="1 2">
    <name type="scientific">Streptococcus oralis</name>
    <dbReference type="NCBI Taxonomy" id="1303"/>
    <lineage>
        <taxon>Bacteria</taxon>
        <taxon>Bacillati</taxon>
        <taxon>Bacillota</taxon>
        <taxon>Bacilli</taxon>
        <taxon>Lactobacillales</taxon>
        <taxon>Streptococcaceae</taxon>
        <taxon>Streptococcus</taxon>
    </lineage>
</organism>
<dbReference type="PATRIC" id="fig|1303.81.peg.802"/>
<sequence>MPIELVLSEEVYPVFVLVPIFSQSRPKWQLCKDWVGDSF</sequence>
<dbReference type="EMBL" id="LQZP01000181">
    <property type="protein sequence ID" value="KXT91772.1"/>
    <property type="molecule type" value="Genomic_DNA"/>
</dbReference>
<gene>
    <name evidence="1" type="ORF">SORDD21_00642</name>
</gene>
<accession>A0A139PP30</accession>
<dbReference type="AlphaFoldDB" id="A0A139PP30"/>
<protein>
    <submittedName>
        <fullName evidence="1">Uncharacterized protein</fullName>
    </submittedName>
</protein>
<name>A0A139PP30_STROR</name>
<reference evidence="1 2" key="1">
    <citation type="submission" date="2016-01" db="EMBL/GenBank/DDBJ databases">
        <title>Highly variable Streptococcus oralis are common among viridans streptococci isolated from primates.</title>
        <authorList>
            <person name="Denapaite D."/>
            <person name="Rieger M."/>
            <person name="Koendgen S."/>
            <person name="Brueckner R."/>
            <person name="Ochigava I."/>
            <person name="Kappeler P."/>
            <person name="Maetz-Rensing K."/>
            <person name="Leendertz F."/>
            <person name="Hakenbeck R."/>
        </authorList>
    </citation>
    <scope>NUCLEOTIDE SEQUENCE [LARGE SCALE GENOMIC DNA]</scope>
    <source>
        <strain evidence="1 2">DD21</strain>
    </source>
</reference>
<dbReference type="Proteomes" id="UP000070053">
    <property type="component" value="Unassembled WGS sequence"/>
</dbReference>
<comment type="caution">
    <text evidence="1">The sequence shown here is derived from an EMBL/GenBank/DDBJ whole genome shotgun (WGS) entry which is preliminary data.</text>
</comment>
<evidence type="ECO:0000313" key="1">
    <source>
        <dbReference type="EMBL" id="KXT91772.1"/>
    </source>
</evidence>
<evidence type="ECO:0000313" key="2">
    <source>
        <dbReference type="Proteomes" id="UP000070053"/>
    </source>
</evidence>